<dbReference type="InterPro" id="IPR035919">
    <property type="entry name" value="EAL_sf"/>
</dbReference>
<dbReference type="eggNOG" id="COG2200">
    <property type="taxonomic scope" value="Bacteria"/>
</dbReference>
<dbReference type="InterPro" id="IPR050706">
    <property type="entry name" value="Cyclic-di-GMP_PDE-like"/>
</dbReference>
<dbReference type="OrthoDB" id="581425at2"/>
<dbReference type="PANTHER" id="PTHR33121">
    <property type="entry name" value="CYCLIC DI-GMP PHOSPHODIESTERASE PDEF"/>
    <property type="match status" value="1"/>
</dbReference>
<comment type="caution">
    <text evidence="2">The sequence shown here is derived from an EMBL/GenBank/DDBJ whole genome shotgun (WGS) entry which is preliminary data.</text>
</comment>
<dbReference type="STRING" id="1385511.GCA_000425225_03951"/>
<dbReference type="EMBL" id="AVPF01000070">
    <property type="protein sequence ID" value="KGX84005.1"/>
    <property type="molecule type" value="Genomic_DNA"/>
</dbReference>
<dbReference type="AlphaFoldDB" id="A0A0A5FYX9"/>
<dbReference type="SUPFAM" id="SSF141868">
    <property type="entry name" value="EAL domain-like"/>
    <property type="match status" value="1"/>
</dbReference>
<name>A0A0A5FYX9_9BACI</name>
<dbReference type="PANTHER" id="PTHR33121:SF76">
    <property type="entry name" value="SIGNALING PROTEIN"/>
    <property type="match status" value="1"/>
</dbReference>
<dbReference type="InterPro" id="IPR001633">
    <property type="entry name" value="EAL_dom"/>
</dbReference>
<dbReference type="PROSITE" id="PS50883">
    <property type="entry name" value="EAL"/>
    <property type="match status" value="1"/>
</dbReference>
<protein>
    <recommendedName>
        <fullName evidence="1">EAL domain-containing protein</fullName>
    </recommendedName>
</protein>
<gene>
    <name evidence="2" type="ORF">N783_19445</name>
</gene>
<dbReference type="RefSeq" id="WP_027447446.1">
    <property type="nucleotide sequence ID" value="NZ_AULJ01000064.1"/>
</dbReference>
<dbReference type="Pfam" id="PF00563">
    <property type="entry name" value="EAL"/>
    <property type="match status" value="1"/>
</dbReference>
<accession>A0A0A5FYX9</accession>
<dbReference type="Gene3D" id="3.20.20.450">
    <property type="entry name" value="EAL domain"/>
    <property type="match status" value="1"/>
</dbReference>
<dbReference type="SMART" id="SM00052">
    <property type="entry name" value="EAL"/>
    <property type="match status" value="1"/>
</dbReference>
<dbReference type="GO" id="GO:0071111">
    <property type="term" value="F:cyclic-guanylate-specific phosphodiesterase activity"/>
    <property type="evidence" value="ECO:0007669"/>
    <property type="project" value="InterPro"/>
</dbReference>
<dbReference type="Proteomes" id="UP000030403">
    <property type="component" value="Unassembled WGS sequence"/>
</dbReference>
<evidence type="ECO:0000259" key="1">
    <source>
        <dbReference type="PROSITE" id="PS50883"/>
    </source>
</evidence>
<evidence type="ECO:0000313" key="2">
    <source>
        <dbReference type="EMBL" id="KGX84005.1"/>
    </source>
</evidence>
<proteinExistence type="predicted"/>
<feature type="domain" description="EAL" evidence="1">
    <location>
        <begin position="1"/>
        <end position="235"/>
    </location>
</feature>
<dbReference type="CDD" id="cd01948">
    <property type="entry name" value="EAL"/>
    <property type="match status" value="1"/>
</dbReference>
<keyword evidence="3" id="KW-1185">Reference proteome</keyword>
<organism evidence="2 3">
    <name type="scientific">Pontibacillus marinus BH030004 = DSM 16465</name>
    <dbReference type="NCBI Taxonomy" id="1385511"/>
    <lineage>
        <taxon>Bacteria</taxon>
        <taxon>Bacillati</taxon>
        <taxon>Bacillota</taxon>
        <taxon>Bacilli</taxon>
        <taxon>Bacillales</taxon>
        <taxon>Bacillaceae</taxon>
        <taxon>Pontibacillus</taxon>
    </lineage>
</organism>
<evidence type="ECO:0000313" key="3">
    <source>
        <dbReference type="Proteomes" id="UP000030403"/>
    </source>
</evidence>
<sequence length="235" mass="27197">MNIFELLKKNNLFHFYQPIYHLEENQLFGYEALLRSDHLKSPAHLFKDAMKSNILYHLDTTSIEKAFSIYRKQHQQEKLFLNVFISTLLNPNFVDFMENLLFNASKNAPKIVFEMNEAIEEEEMWASSILLERVAIFRSMGIEFAIDDFGQGTASLRNTLEIEPEYLKLDRFFAHNLGTSEKKQRLISLFTEYFNKDTTVVLEGIETASDLQTASDLGIDIAQGYYLGKPAEIVS</sequence>
<reference evidence="2 3" key="1">
    <citation type="submission" date="2013-08" db="EMBL/GenBank/DDBJ databases">
        <authorList>
            <person name="Huang J."/>
            <person name="Wang G."/>
        </authorList>
    </citation>
    <scope>NUCLEOTIDE SEQUENCE [LARGE SCALE GENOMIC DNA]</scope>
    <source>
        <strain evidence="2 3">BH030004</strain>
    </source>
</reference>